<protein>
    <recommendedName>
        <fullName evidence="1">PTEN2A/B C2 domain-containing protein</fullName>
    </recommendedName>
</protein>
<dbReference type="Pfam" id="PF22918">
    <property type="entry name" value="PTEN2_C2"/>
    <property type="match status" value="1"/>
</dbReference>
<name>A0AAV9FJC1_ACOCL</name>
<reference evidence="2" key="2">
    <citation type="submission" date="2023-06" db="EMBL/GenBank/DDBJ databases">
        <authorList>
            <person name="Ma L."/>
            <person name="Liu K.-W."/>
            <person name="Li Z."/>
            <person name="Hsiao Y.-Y."/>
            <person name="Qi Y."/>
            <person name="Fu T."/>
            <person name="Tang G."/>
            <person name="Zhang D."/>
            <person name="Sun W.-H."/>
            <person name="Liu D.-K."/>
            <person name="Li Y."/>
            <person name="Chen G.-Z."/>
            <person name="Liu X.-D."/>
            <person name="Liao X.-Y."/>
            <person name="Jiang Y.-T."/>
            <person name="Yu X."/>
            <person name="Hao Y."/>
            <person name="Huang J."/>
            <person name="Zhao X.-W."/>
            <person name="Ke S."/>
            <person name="Chen Y.-Y."/>
            <person name="Wu W.-L."/>
            <person name="Hsu J.-L."/>
            <person name="Lin Y.-F."/>
            <person name="Huang M.-D."/>
            <person name="Li C.-Y."/>
            <person name="Huang L."/>
            <person name="Wang Z.-W."/>
            <person name="Zhao X."/>
            <person name="Zhong W.-Y."/>
            <person name="Peng D.-H."/>
            <person name="Ahmad S."/>
            <person name="Lan S."/>
            <person name="Zhang J.-S."/>
            <person name="Tsai W.-C."/>
            <person name="Van De Peer Y."/>
            <person name="Liu Z.-J."/>
        </authorList>
    </citation>
    <scope>NUCLEOTIDE SEQUENCE</scope>
    <source>
        <strain evidence="2">CP</strain>
        <tissue evidence="2">Leaves</tissue>
    </source>
</reference>
<gene>
    <name evidence="2" type="ORF">QJS10_CPA01g00853</name>
</gene>
<dbReference type="AlphaFoldDB" id="A0AAV9FJC1"/>
<comment type="caution">
    <text evidence="2">The sequence shown here is derived from an EMBL/GenBank/DDBJ whole genome shotgun (WGS) entry which is preliminary data.</text>
</comment>
<dbReference type="Proteomes" id="UP001180020">
    <property type="component" value="Unassembled WGS sequence"/>
</dbReference>
<organism evidence="2 3">
    <name type="scientific">Acorus calamus</name>
    <name type="common">Sweet flag</name>
    <dbReference type="NCBI Taxonomy" id="4465"/>
    <lineage>
        <taxon>Eukaryota</taxon>
        <taxon>Viridiplantae</taxon>
        <taxon>Streptophyta</taxon>
        <taxon>Embryophyta</taxon>
        <taxon>Tracheophyta</taxon>
        <taxon>Spermatophyta</taxon>
        <taxon>Magnoliopsida</taxon>
        <taxon>Liliopsida</taxon>
        <taxon>Acoraceae</taxon>
        <taxon>Acorus</taxon>
    </lineage>
</organism>
<accession>A0AAV9FJC1</accession>
<reference evidence="2" key="1">
    <citation type="journal article" date="2023" name="Nat. Commun.">
        <title>Diploid and tetraploid genomes of Acorus and the evolution of monocots.</title>
        <authorList>
            <person name="Ma L."/>
            <person name="Liu K.W."/>
            <person name="Li Z."/>
            <person name="Hsiao Y.Y."/>
            <person name="Qi Y."/>
            <person name="Fu T."/>
            <person name="Tang G.D."/>
            <person name="Zhang D."/>
            <person name="Sun W.H."/>
            <person name="Liu D.K."/>
            <person name="Li Y."/>
            <person name="Chen G.Z."/>
            <person name="Liu X.D."/>
            <person name="Liao X.Y."/>
            <person name="Jiang Y.T."/>
            <person name="Yu X."/>
            <person name="Hao Y."/>
            <person name="Huang J."/>
            <person name="Zhao X.W."/>
            <person name="Ke S."/>
            <person name="Chen Y.Y."/>
            <person name="Wu W.L."/>
            <person name="Hsu J.L."/>
            <person name="Lin Y.F."/>
            <person name="Huang M.D."/>
            <person name="Li C.Y."/>
            <person name="Huang L."/>
            <person name="Wang Z.W."/>
            <person name="Zhao X."/>
            <person name="Zhong W.Y."/>
            <person name="Peng D.H."/>
            <person name="Ahmad S."/>
            <person name="Lan S."/>
            <person name="Zhang J.S."/>
            <person name="Tsai W.C."/>
            <person name="Van de Peer Y."/>
            <person name="Liu Z.J."/>
        </authorList>
    </citation>
    <scope>NUCLEOTIDE SEQUENCE</scope>
    <source>
        <strain evidence="2">CP</strain>
    </source>
</reference>
<sequence>MDSVDVSHVPSSQTNVAPLVEIIRGKVSFEEPKSKPISDKLRRIRKKYSCISSGGWSIPDDITIFGLVRRIWGSRDREEEEEYYFLNESMETCIKVGGVQDLTKRVLERGFARTPDRSFSKTRFPEDFWFSAPKKGIMVFALPGEPGLMELAGWYDVVVLPAQDCKWMFKEGDVAILSSPKPGTFRYKKSNNTGASEDDMESEVTGRVAGTVRRHIPTDTRDPLGATLHFFVGDIYDSNREVKNIQYTNLEALVVFAKEGGGDGRDALEVLSGGDGRRAAADDRIWRRRMCGGDRI</sequence>
<evidence type="ECO:0000313" key="3">
    <source>
        <dbReference type="Proteomes" id="UP001180020"/>
    </source>
</evidence>
<proteinExistence type="predicted"/>
<evidence type="ECO:0000313" key="2">
    <source>
        <dbReference type="EMBL" id="KAK1324548.1"/>
    </source>
</evidence>
<dbReference type="EMBL" id="JAUJYO010000001">
    <property type="protein sequence ID" value="KAK1324548.1"/>
    <property type="molecule type" value="Genomic_DNA"/>
</dbReference>
<feature type="domain" description="PTEN2A/B C2" evidence="1">
    <location>
        <begin position="118"/>
        <end position="157"/>
    </location>
</feature>
<keyword evidence="3" id="KW-1185">Reference proteome</keyword>
<evidence type="ECO:0000259" key="1">
    <source>
        <dbReference type="Pfam" id="PF22918"/>
    </source>
</evidence>
<dbReference type="InterPro" id="IPR055183">
    <property type="entry name" value="PTEN2A/B_C2"/>
</dbReference>